<evidence type="ECO:0000313" key="2">
    <source>
        <dbReference type="EMBL" id="THD24810.1"/>
    </source>
</evidence>
<gene>
    <name evidence="2" type="ORF">D915_004283</name>
</gene>
<keyword evidence="3" id="KW-1185">Reference proteome</keyword>
<accession>A0A4E0S1L9</accession>
<organism evidence="2 3">
    <name type="scientific">Fasciola hepatica</name>
    <name type="common">Liver fluke</name>
    <dbReference type="NCBI Taxonomy" id="6192"/>
    <lineage>
        <taxon>Eukaryota</taxon>
        <taxon>Metazoa</taxon>
        <taxon>Spiralia</taxon>
        <taxon>Lophotrochozoa</taxon>
        <taxon>Platyhelminthes</taxon>
        <taxon>Trematoda</taxon>
        <taxon>Digenea</taxon>
        <taxon>Plagiorchiida</taxon>
        <taxon>Echinostomata</taxon>
        <taxon>Echinostomatoidea</taxon>
        <taxon>Fasciolidae</taxon>
        <taxon>Fasciola</taxon>
    </lineage>
</organism>
<reference evidence="2" key="1">
    <citation type="submission" date="2019-03" db="EMBL/GenBank/DDBJ databases">
        <title>Improved annotation for the trematode Fasciola hepatica.</title>
        <authorList>
            <person name="Choi Y.-J."/>
            <person name="Martin J."/>
            <person name="Mitreva M."/>
        </authorList>
    </citation>
    <scope>NUCLEOTIDE SEQUENCE [LARGE SCALE GENOMIC DNA]</scope>
</reference>
<dbReference type="AlphaFoldDB" id="A0A4E0S1L9"/>
<evidence type="ECO:0000256" key="1">
    <source>
        <dbReference type="SAM" id="MobiDB-lite"/>
    </source>
</evidence>
<proteinExistence type="predicted"/>
<sequence>MSAGNLSSKRVSFLDRHKNVNLFELRKYWANRFTVHNVNNEYITSNQREFQPTLYMNNANPFEDEAPELEQIETATPFSRVSMTSNKGKRYQMTFRAKDPEFYFPVVQRRKSPESFIHKGSQACSTDYFVEVRDLRSQKFVMRMKRYRIAPCPGLGDGENSDQTSPILKSITRSKKSNKDKEITNEIYVEKDGMLFLITAEEMEVEIGQTVYDEGVSSGDNLSGTPVDVRKGAYNAEPNRASLIARIQKDVMRVRFVLDELEVKPISVYVSRGAQCSERYAYVKFCPVSVNKVAYCAVPLSTYRYRDPMIAVRRRNYDLRKRGQDPSWLIEERRKRIEQTSGASSSAQEAQDNSRSVIVFELNGLRVKLRCGLMGAVLLSGADIYDDFVIANKTDPRITLRSPNATNEATEV</sequence>
<comment type="caution">
    <text evidence="2">The sequence shown here is derived from an EMBL/GenBank/DDBJ whole genome shotgun (WGS) entry which is preliminary data.</text>
</comment>
<dbReference type="EMBL" id="JXXN02001420">
    <property type="protein sequence ID" value="THD24810.1"/>
    <property type="molecule type" value="Genomic_DNA"/>
</dbReference>
<feature type="region of interest" description="Disordered" evidence="1">
    <location>
        <begin position="155"/>
        <end position="175"/>
    </location>
</feature>
<name>A0A4E0S1L9_FASHE</name>
<protein>
    <submittedName>
        <fullName evidence="2">Uncharacterized protein</fullName>
    </submittedName>
</protein>
<evidence type="ECO:0000313" key="3">
    <source>
        <dbReference type="Proteomes" id="UP000230066"/>
    </source>
</evidence>
<dbReference type="Proteomes" id="UP000230066">
    <property type="component" value="Unassembled WGS sequence"/>
</dbReference>